<keyword evidence="10" id="KW-1185">Reference proteome</keyword>
<evidence type="ECO:0000313" key="9">
    <source>
        <dbReference type="EMBL" id="MBY9073921.1"/>
    </source>
</evidence>
<dbReference type="InterPro" id="IPR036259">
    <property type="entry name" value="MFS_trans_sf"/>
</dbReference>
<keyword evidence="3" id="KW-1003">Cell membrane</keyword>
<evidence type="ECO:0000313" key="10">
    <source>
        <dbReference type="Proteomes" id="UP000754710"/>
    </source>
</evidence>
<feature type="transmembrane region" description="Helical" evidence="7">
    <location>
        <begin position="174"/>
        <end position="192"/>
    </location>
</feature>
<dbReference type="SUPFAM" id="SSF103473">
    <property type="entry name" value="MFS general substrate transporter"/>
    <property type="match status" value="1"/>
</dbReference>
<feature type="transmembrane region" description="Helical" evidence="7">
    <location>
        <begin position="372"/>
        <end position="392"/>
    </location>
</feature>
<feature type="transmembrane region" description="Helical" evidence="7">
    <location>
        <begin position="499"/>
        <end position="519"/>
    </location>
</feature>
<keyword evidence="2" id="KW-0813">Transport</keyword>
<reference evidence="9 10" key="1">
    <citation type="submission" date="2021-08" db="EMBL/GenBank/DDBJ databases">
        <title>Nocardioides bacterium WL0053 sp. nov., isolated from the sediment.</title>
        <authorList>
            <person name="Wang L."/>
            <person name="Zhang D."/>
            <person name="Zhang A."/>
        </authorList>
    </citation>
    <scope>NUCLEOTIDE SEQUENCE [LARGE SCALE GENOMIC DNA]</scope>
    <source>
        <strain evidence="9 10">WL0053</strain>
    </source>
</reference>
<evidence type="ECO:0000256" key="2">
    <source>
        <dbReference type="ARBA" id="ARBA00022448"/>
    </source>
</evidence>
<comment type="subcellular location">
    <subcellularLocation>
        <location evidence="1">Cell membrane</location>
        <topology evidence="1">Multi-pass membrane protein</topology>
    </subcellularLocation>
</comment>
<dbReference type="InterPro" id="IPR011701">
    <property type="entry name" value="MFS"/>
</dbReference>
<dbReference type="NCBIfam" id="TIGR00711">
    <property type="entry name" value="efflux_EmrB"/>
    <property type="match status" value="1"/>
</dbReference>
<dbReference type="Proteomes" id="UP000754710">
    <property type="component" value="Unassembled WGS sequence"/>
</dbReference>
<feature type="transmembrane region" description="Helical" evidence="7">
    <location>
        <begin position="398"/>
        <end position="419"/>
    </location>
</feature>
<keyword evidence="6 7" id="KW-0472">Membrane</keyword>
<evidence type="ECO:0000256" key="5">
    <source>
        <dbReference type="ARBA" id="ARBA00022989"/>
    </source>
</evidence>
<accession>A0ABS7RFV7</accession>
<evidence type="ECO:0000256" key="4">
    <source>
        <dbReference type="ARBA" id="ARBA00022692"/>
    </source>
</evidence>
<feature type="transmembrane region" description="Helical" evidence="7">
    <location>
        <begin position="265"/>
        <end position="287"/>
    </location>
</feature>
<dbReference type="CDD" id="cd17321">
    <property type="entry name" value="MFS_MMR_MDR_like"/>
    <property type="match status" value="1"/>
</dbReference>
<evidence type="ECO:0000256" key="7">
    <source>
        <dbReference type="SAM" id="Phobius"/>
    </source>
</evidence>
<feature type="transmembrane region" description="Helical" evidence="7">
    <location>
        <begin position="343"/>
        <end position="365"/>
    </location>
</feature>
<evidence type="ECO:0000256" key="3">
    <source>
        <dbReference type="ARBA" id="ARBA00022475"/>
    </source>
</evidence>
<sequence>MWPLCLPCSVSPSHPGGATSTGGAGPLPGTAAAAAADAAAAGPHARPWAALWALCLGFFMILVDSTIVSVATPALMQALGAGVSEVVWVTSAYLLAYAVPLLITGRLGDRFGPKNLYLAGLTVFTVSSAWCGLTSSIEPLVVARVFQGLGAAMMSPQTMAVITRVFPATKRGQAMGAWGAVAGVATLVGPVLGGVLVDSLGWEWIFFVNVPVGVVGLVLAWRLVPTLPTHSHSFDLLGVALGGVGMFCVVFGIQEGRTYDWGTVVGPVTVWGLIGTGVAVLALFVLWQARNRREPLVPLSLFGDRNFSLANLAITTVGFAITAMTFPLMLYAQTVRGMSPTQAALLLAPMAVISGVLAPFVGRLVDRVHPRYVAGVGLLAFPVALVWLSAVMSPGSAAWQLLLPVALLGVANGFMWSPLSTTATRNLPMRYAGAGAGVYNTTRQVGAVLGSASIAALMSSRLDALLPGGAPVAGEGPSAGQALPAALHEGFASAMAQSMLLPAAVLVVGWVAVLCFATPRHLRADPGNDTAGREASEDVPAG</sequence>
<dbReference type="PANTHER" id="PTHR42718">
    <property type="entry name" value="MAJOR FACILITATOR SUPERFAMILY MULTIDRUG TRANSPORTER MFSC"/>
    <property type="match status" value="1"/>
</dbReference>
<feature type="transmembrane region" description="Helical" evidence="7">
    <location>
        <begin position="204"/>
        <end position="224"/>
    </location>
</feature>
<evidence type="ECO:0000256" key="1">
    <source>
        <dbReference type="ARBA" id="ARBA00004651"/>
    </source>
</evidence>
<protein>
    <submittedName>
        <fullName evidence="9">DHA2 family efflux MFS transporter permease subunit</fullName>
    </submittedName>
</protein>
<feature type="transmembrane region" description="Helical" evidence="7">
    <location>
        <begin position="141"/>
        <end position="162"/>
    </location>
</feature>
<evidence type="ECO:0000259" key="8">
    <source>
        <dbReference type="PROSITE" id="PS50850"/>
    </source>
</evidence>
<dbReference type="Pfam" id="PF07690">
    <property type="entry name" value="MFS_1"/>
    <property type="match status" value="1"/>
</dbReference>
<name>A0ABS7RFV7_9ACTN</name>
<feature type="transmembrane region" description="Helical" evidence="7">
    <location>
        <begin position="51"/>
        <end position="74"/>
    </location>
</feature>
<dbReference type="PANTHER" id="PTHR42718:SF42">
    <property type="entry name" value="EXPORT PROTEIN"/>
    <property type="match status" value="1"/>
</dbReference>
<proteinExistence type="predicted"/>
<evidence type="ECO:0000256" key="6">
    <source>
        <dbReference type="ARBA" id="ARBA00023136"/>
    </source>
</evidence>
<comment type="caution">
    <text evidence="9">The sequence shown here is derived from an EMBL/GenBank/DDBJ whole genome shotgun (WGS) entry which is preliminary data.</text>
</comment>
<dbReference type="EMBL" id="JAIEZQ010000001">
    <property type="protein sequence ID" value="MBY9073921.1"/>
    <property type="molecule type" value="Genomic_DNA"/>
</dbReference>
<dbReference type="Gene3D" id="1.20.1720.10">
    <property type="entry name" value="Multidrug resistance protein D"/>
    <property type="match status" value="1"/>
</dbReference>
<dbReference type="Gene3D" id="1.20.1250.20">
    <property type="entry name" value="MFS general substrate transporter like domains"/>
    <property type="match status" value="1"/>
</dbReference>
<dbReference type="PROSITE" id="PS50850">
    <property type="entry name" value="MFS"/>
    <property type="match status" value="1"/>
</dbReference>
<keyword evidence="4 7" id="KW-0812">Transmembrane</keyword>
<gene>
    <name evidence="9" type="ORF">K1X13_03705</name>
</gene>
<dbReference type="InterPro" id="IPR004638">
    <property type="entry name" value="EmrB-like"/>
</dbReference>
<keyword evidence="5 7" id="KW-1133">Transmembrane helix</keyword>
<dbReference type="InterPro" id="IPR020846">
    <property type="entry name" value="MFS_dom"/>
</dbReference>
<dbReference type="PRINTS" id="PR01036">
    <property type="entry name" value="TCRTETB"/>
</dbReference>
<feature type="transmembrane region" description="Helical" evidence="7">
    <location>
        <begin position="308"/>
        <end position="331"/>
    </location>
</feature>
<feature type="transmembrane region" description="Helical" evidence="7">
    <location>
        <begin position="116"/>
        <end position="135"/>
    </location>
</feature>
<feature type="transmembrane region" description="Helical" evidence="7">
    <location>
        <begin position="236"/>
        <end position="253"/>
    </location>
</feature>
<organism evidence="9 10">
    <name type="scientific">Nocardioides jiangsuensis</name>
    <dbReference type="NCBI Taxonomy" id="2866161"/>
    <lineage>
        <taxon>Bacteria</taxon>
        <taxon>Bacillati</taxon>
        <taxon>Actinomycetota</taxon>
        <taxon>Actinomycetes</taxon>
        <taxon>Propionibacteriales</taxon>
        <taxon>Nocardioidaceae</taxon>
        <taxon>Nocardioides</taxon>
    </lineage>
</organism>
<feature type="domain" description="Major facilitator superfamily (MFS) profile" evidence="8">
    <location>
        <begin position="50"/>
        <end position="521"/>
    </location>
</feature>
<feature type="transmembrane region" description="Helical" evidence="7">
    <location>
        <begin position="86"/>
        <end position="104"/>
    </location>
</feature>